<dbReference type="GO" id="GO:0046872">
    <property type="term" value="F:metal ion binding"/>
    <property type="evidence" value="ECO:0007669"/>
    <property type="project" value="UniProtKB-KW"/>
</dbReference>
<dbReference type="InterPro" id="IPR050448">
    <property type="entry name" value="OpgB/LTA_synthase_biosynth"/>
</dbReference>
<dbReference type="Proteomes" id="UP000252355">
    <property type="component" value="Unassembled WGS sequence"/>
</dbReference>
<protein>
    <submittedName>
        <fullName evidence="11">Lipoteichoic acid synthase LtaS Type IIIa</fullName>
    </submittedName>
</protein>
<dbReference type="PANTHER" id="PTHR47371">
    <property type="entry name" value="LIPOTEICHOIC ACID SYNTHASE"/>
    <property type="match status" value="1"/>
</dbReference>
<feature type="transmembrane region" description="Helical" evidence="9">
    <location>
        <begin position="31"/>
        <end position="50"/>
    </location>
</feature>
<keyword evidence="5 9" id="KW-0472">Membrane</keyword>
<evidence type="ECO:0000256" key="3">
    <source>
        <dbReference type="ARBA" id="ARBA00022692"/>
    </source>
</evidence>
<evidence type="ECO:0000256" key="5">
    <source>
        <dbReference type="ARBA" id="ARBA00023136"/>
    </source>
</evidence>
<dbReference type="InterPro" id="IPR000917">
    <property type="entry name" value="Sulfatase_N"/>
</dbReference>
<keyword evidence="3 9" id="KW-0812">Transmembrane</keyword>
<evidence type="ECO:0000256" key="8">
    <source>
        <dbReference type="PIRSR" id="PIRSR005091-3"/>
    </source>
</evidence>
<comment type="subcellular location">
    <subcellularLocation>
        <location evidence="1">Cell membrane</location>
        <topology evidence="1">Multi-pass membrane protein</topology>
    </subcellularLocation>
</comment>
<sequence>MVTLMFFVQGLLWWFFWAALGVPLFGLGIPHPLYLIGCVVVLLLYVLIMYPIAWSRLRESLAVGWSVALGIGLYALVLFVRFYETPPSIDLILFGGNIWEIRDSILALSQAADACFFLPLPIWGLVRLMRSCRQRLAEADAFFLNLPFQRLFLFFLVAVAVWGYGLSFLAPAEVEPRFWLLASNPVLYFGWQGLKLVGRPLFDPALDPANRPRIIKGLTTWAEERRRLSRHIPWKTSPPASRPNLIIIQMESLLAEVLGMRIAGEAVAPTLERLASEGVLLTEFHSQVIATSDSEFCFLTSLYPLSDEYPHLTRSRLAYPALPKLLGKCGYSTYYLNPGKWTFWNARQMVEAFGFQQARFRETIIDGEEESFRWVLDDRLLVELGKDLQRLPEPFLAMVLTMNTHYPYDPPGISHAFPPIASPPMETEARKYANAVRSFDDALRRFLEDLRRQGILDRSMLLLFGDHPAILEKNTKRFKAMFAGVPEGDPLARLANSKVVCILYGPAWLQPATIGKLCSQVDLAPTILDLLGLDLPLTMLGESVFIDRPGWVAHKMNVGMTPDHWLGGFSERECRFRRAFEVGTLRPVEAPAAMASATQRIGWSMAMIRQGWFPTWEETGAMTGSTASKE</sequence>
<dbReference type="CDD" id="cd16015">
    <property type="entry name" value="LTA_synthase"/>
    <property type="match status" value="1"/>
</dbReference>
<dbReference type="PANTHER" id="PTHR47371:SF3">
    <property type="entry name" value="PHOSPHOGLYCEROL TRANSFERASE I"/>
    <property type="match status" value="1"/>
</dbReference>
<keyword evidence="7" id="KW-0479">Metal-binding</keyword>
<feature type="binding site" evidence="8">
    <location>
        <position position="467"/>
    </location>
    <ligand>
        <name>Mn(2+)</name>
        <dbReference type="ChEBI" id="CHEBI:29035"/>
    </ligand>
</feature>
<dbReference type="GO" id="GO:0005886">
    <property type="term" value="C:plasma membrane"/>
    <property type="evidence" value="ECO:0007669"/>
    <property type="project" value="UniProtKB-SubCell"/>
</dbReference>
<evidence type="ECO:0000313" key="11">
    <source>
        <dbReference type="EMBL" id="RCK79013.1"/>
    </source>
</evidence>
<dbReference type="AlphaFoldDB" id="A0A367ZLP3"/>
<evidence type="ECO:0000313" key="12">
    <source>
        <dbReference type="Proteomes" id="UP000252355"/>
    </source>
</evidence>
<evidence type="ECO:0000256" key="2">
    <source>
        <dbReference type="ARBA" id="ARBA00022475"/>
    </source>
</evidence>
<dbReference type="InterPro" id="IPR017850">
    <property type="entry name" value="Alkaline_phosphatase_core_sf"/>
</dbReference>
<dbReference type="SUPFAM" id="SSF53649">
    <property type="entry name" value="Alkaline phosphatase-like"/>
    <property type="match status" value="1"/>
</dbReference>
<feature type="transmembrane region" description="Helical" evidence="9">
    <location>
        <begin position="62"/>
        <end position="84"/>
    </location>
</feature>
<evidence type="ECO:0000256" key="6">
    <source>
        <dbReference type="PIRSR" id="PIRSR005091-1"/>
    </source>
</evidence>
<name>A0A367ZLP3_9BACT</name>
<dbReference type="Pfam" id="PF00884">
    <property type="entry name" value="Sulfatase"/>
    <property type="match status" value="1"/>
</dbReference>
<feature type="binding site" evidence="8">
    <location>
        <position position="291"/>
    </location>
    <ligand>
        <name>Mn(2+)</name>
        <dbReference type="ChEBI" id="CHEBI:29035"/>
    </ligand>
</feature>
<comment type="caution">
    <text evidence="11">The sequence shown here is derived from an EMBL/GenBank/DDBJ whole genome shotgun (WGS) entry which is preliminary data.</text>
</comment>
<feature type="binding site" evidence="8">
    <location>
        <position position="466"/>
    </location>
    <ligand>
        <name>Mn(2+)</name>
        <dbReference type="ChEBI" id="CHEBI:29035"/>
    </ligand>
</feature>
<feature type="active site" evidence="6">
    <location>
        <position position="291"/>
    </location>
</feature>
<dbReference type="EMBL" id="QOQW01000017">
    <property type="protein sequence ID" value="RCK79013.1"/>
    <property type="molecule type" value="Genomic_DNA"/>
</dbReference>
<evidence type="ECO:0000256" key="1">
    <source>
        <dbReference type="ARBA" id="ARBA00004651"/>
    </source>
</evidence>
<keyword evidence="2" id="KW-1003">Cell membrane</keyword>
<proteinExistence type="predicted"/>
<dbReference type="PIRSF" id="PIRSF005091">
    <property type="entry name" value="Mmb_sulf_HI1246"/>
    <property type="match status" value="1"/>
</dbReference>
<accession>A0A367ZLP3</accession>
<feature type="domain" description="Sulfatase N-terminal" evidence="10">
    <location>
        <begin position="243"/>
        <end position="532"/>
    </location>
</feature>
<evidence type="ECO:0000256" key="4">
    <source>
        <dbReference type="ARBA" id="ARBA00022989"/>
    </source>
</evidence>
<feature type="binding site" evidence="8">
    <location>
        <position position="251"/>
    </location>
    <ligand>
        <name>Mn(2+)</name>
        <dbReference type="ChEBI" id="CHEBI:29035"/>
    </ligand>
</feature>
<evidence type="ECO:0000256" key="7">
    <source>
        <dbReference type="PIRSR" id="PIRSR005091-2"/>
    </source>
</evidence>
<feature type="transmembrane region" description="Helical" evidence="9">
    <location>
        <begin position="104"/>
        <end position="126"/>
    </location>
</feature>
<feature type="transmembrane region" description="Helical" evidence="9">
    <location>
        <begin position="151"/>
        <end position="170"/>
    </location>
</feature>
<evidence type="ECO:0000259" key="10">
    <source>
        <dbReference type="Pfam" id="PF00884"/>
    </source>
</evidence>
<evidence type="ECO:0000256" key="9">
    <source>
        <dbReference type="SAM" id="Phobius"/>
    </source>
</evidence>
<reference evidence="11 12" key="1">
    <citation type="submission" date="2018-05" db="EMBL/GenBank/DDBJ databases">
        <title>A metagenomic window into the 2 km-deep terrestrial subsurface aquifer revealed taxonomically and functionally diverse microbial community comprising novel uncultured bacterial lineages.</title>
        <authorList>
            <person name="Kadnikov V.V."/>
            <person name="Mardanov A.V."/>
            <person name="Beletsky A.V."/>
            <person name="Banks D."/>
            <person name="Pimenov N.V."/>
            <person name="Frank Y.A."/>
            <person name="Karnachuk O.V."/>
            <person name="Ravin N.V."/>
        </authorList>
    </citation>
    <scope>NUCLEOTIDE SEQUENCE [LARGE SCALE GENOMIC DNA]</scope>
    <source>
        <strain evidence="11">BY5</strain>
    </source>
</reference>
<gene>
    <name evidence="11" type="ORF">OZSIB_0564</name>
</gene>
<dbReference type="Gene3D" id="3.40.720.10">
    <property type="entry name" value="Alkaline Phosphatase, subunit A"/>
    <property type="match status" value="1"/>
</dbReference>
<keyword evidence="7" id="KW-0464">Manganese</keyword>
<dbReference type="InterPro" id="IPR012160">
    <property type="entry name" value="LtaS-like"/>
</dbReference>
<keyword evidence="4 9" id="KW-1133">Transmembrane helix</keyword>
<organism evidence="11 12">
    <name type="scientific">Candidatus Ozemobacter sibiricus</name>
    <dbReference type="NCBI Taxonomy" id="2268124"/>
    <lineage>
        <taxon>Bacteria</taxon>
        <taxon>Candidatus Ozemobacteria</taxon>
        <taxon>Candidatus Ozemobacterales</taxon>
        <taxon>Candidatus Ozemobacteraceae</taxon>
        <taxon>Candidatus Ozemobacter</taxon>
    </lineage>
</organism>
<feature type="binding site" evidence="7">
    <location>
        <position position="405"/>
    </location>
    <ligand>
        <name>substrate</name>
    </ligand>
</feature>